<gene>
    <name evidence="1" type="ORF">FRC0190_02328</name>
</gene>
<dbReference type="Proteomes" id="UP000423525">
    <property type="component" value="Chromosome"/>
</dbReference>
<reference evidence="1 2" key="1">
    <citation type="submission" date="2019-11" db="EMBL/GenBank/DDBJ databases">
        <authorList>
            <person name="Brisse S."/>
        </authorList>
    </citation>
    <scope>NUCLEOTIDE SEQUENCE [LARGE SCALE GENOMIC DNA]</scope>
    <source>
        <strain evidence="1">FRC0190</strain>
    </source>
</reference>
<evidence type="ECO:0000313" key="1">
    <source>
        <dbReference type="EMBL" id="VZH86418.1"/>
    </source>
</evidence>
<proteinExistence type="predicted"/>
<organism evidence="1 2">
    <name type="scientific">Corynebacterium rouxii</name>
    <dbReference type="NCBI Taxonomy" id="2719119"/>
    <lineage>
        <taxon>Bacteria</taxon>
        <taxon>Bacillati</taxon>
        <taxon>Actinomycetota</taxon>
        <taxon>Actinomycetes</taxon>
        <taxon>Mycobacteriales</taxon>
        <taxon>Corynebacteriaceae</taxon>
        <taxon>Corynebacterium</taxon>
    </lineage>
</organism>
<evidence type="ECO:0000313" key="2">
    <source>
        <dbReference type="Proteomes" id="UP000423525"/>
    </source>
</evidence>
<dbReference type="KEGG" id="crf:FRC0190_02328"/>
<name>A0A6I8ME89_9CORY</name>
<dbReference type="EMBL" id="LR738855">
    <property type="protein sequence ID" value="VZH86418.1"/>
    <property type="molecule type" value="Genomic_DNA"/>
</dbReference>
<accession>A0A6I8ME89</accession>
<sequence>MTQVFRNRFREVWISESGKQTALKEKRRYFLDPKKFENEKDRLFSDVPFYKVGIMDNYFFISDEIKVNLWEFIIKNFRSDQVSELDFFLSERIEQLGKYIGNMPYFRSEINRRLPRDIDELRIALDIELVAKFFRNSGISTVSMKNMIHLMETDIEQSSSLVHGCLRLRNLGLTVDDRLVIIFGDDVVFGSILVTTSSLIADLYDLKVIYQRWDFDPFTFVLNRFSISLNEEHIKKLKVFVFFICCSACSSVHS</sequence>
<dbReference type="AlphaFoldDB" id="A0A6I8ME89"/>
<dbReference type="RefSeq" id="WP_155874402.1">
    <property type="nucleotide sequence ID" value="NZ_LR738855.1"/>
</dbReference>
<protein>
    <submittedName>
        <fullName evidence="1">Uncharacterized protein</fullName>
    </submittedName>
</protein>